<keyword evidence="1" id="KW-0812">Transmembrane</keyword>
<feature type="transmembrane region" description="Helical" evidence="1">
    <location>
        <begin position="252"/>
        <end position="271"/>
    </location>
</feature>
<dbReference type="Proteomes" id="UP000176897">
    <property type="component" value="Unassembled WGS sequence"/>
</dbReference>
<dbReference type="EMBL" id="MGEJ01000006">
    <property type="protein sequence ID" value="OGL81447.1"/>
    <property type="molecule type" value="Genomic_DNA"/>
</dbReference>
<sequence length="273" mass="30465">MRDRWLNFVLHLTNRIYARKQSVLAHEGLKSAGDIAALVLLESVLALVSFPLYVGLKPATVTAFLQEKGGYAKIAFDYHLRRILTLTGVSIVLVIWLLKLALIIFVPAFYGPLRLYSVSEISPVPLQNKELIAADTQIQTARIIETMPKPRLVEVRKEKGGDYVFFGTGKSGTEIVLLLSGQQSAVYTESVDKSGHFAIRHSQKNFKLNEGNHSVIVFSYDKDIQARSNIASEQFFKVTSTFTDRLIKNIDILANWSVIIILAIGIFLTALTL</sequence>
<dbReference type="AlphaFoldDB" id="A0A1F7UUU1"/>
<organism evidence="2 3">
    <name type="scientific">Candidatus Uhrbacteria bacterium RIFCSPLOWO2_01_FULL_47_24</name>
    <dbReference type="NCBI Taxonomy" id="1802401"/>
    <lineage>
        <taxon>Bacteria</taxon>
        <taxon>Candidatus Uhriibacteriota</taxon>
    </lineage>
</organism>
<gene>
    <name evidence="2" type="ORF">A3B21_03490</name>
</gene>
<comment type="caution">
    <text evidence="2">The sequence shown here is derived from an EMBL/GenBank/DDBJ whole genome shotgun (WGS) entry which is preliminary data.</text>
</comment>
<feature type="transmembrane region" description="Helical" evidence="1">
    <location>
        <begin position="35"/>
        <end position="56"/>
    </location>
</feature>
<evidence type="ECO:0000313" key="2">
    <source>
        <dbReference type="EMBL" id="OGL81447.1"/>
    </source>
</evidence>
<reference evidence="2 3" key="1">
    <citation type="journal article" date="2016" name="Nat. Commun.">
        <title>Thousands of microbial genomes shed light on interconnected biogeochemical processes in an aquifer system.</title>
        <authorList>
            <person name="Anantharaman K."/>
            <person name="Brown C.T."/>
            <person name="Hug L.A."/>
            <person name="Sharon I."/>
            <person name="Castelle C.J."/>
            <person name="Probst A.J."/>
            <person name="Thomas B.C."/>
            <person name="Singh A."/>
            <person name="Wilkins M.J."/>
            <person name="Karaoz U."/>
            <person name="Brodie E.L."/>
            <person name="Williams K.H."/>
            <person name="Hubbard S.S."/>
            <person name="Banfield J.F."/>
        </authorList>
    </citation>
    <scope>NUCLEOTIDE SEQUENCE [LARGE SCALE GENOMIC DNA]</scope>
</reference>
<evidence type="ECO:0000313" key="3">
    <source>
        <dbReference type="Proteomes" id="UP000176897"/>
    </source>
</evidence>
<keyword evidence="1" id="KW-0472">Membrane</keyword>
<evidence type="ECO:0008006" key="4">
    <source>
        <dbReference type="Google" id="ProtNLM"/>
    </source>
</evidence>
<feature type="transmembrane region" description="Helical" evidence="1">
    <location>
        <begin position="83"/>
        <end position="110"/>
    </location>
</feature>
<keyword evidence="1" id="KW-1133">Transmembrane helix</keyword>
<name>A0A1F7UUU1_9BACT</name>
<evidence type="ECO:0000256" key="1">
    <source>
        <dbReference type="SAM" id="Phobius"/>
    </source>
</evidence>
<protein>
    <recommendedName>
        <fullName evidence="4">Bacterial Ig-like domain-containing protein</fullName>
    </recommendedName>
</protein>
<dbReference type="STRING" id="1802401.A3B21_03490"/>
<proteinExistence type="predicted"/>
<accession>A0A1F7UUU1</accession>